<reference evidence="4" key="1">
    <citation type="submission" date="2023-10" db="EMBL/GenBank/DDBJ databases">
        <title>Genome assembly of Pristionchus species.</title>
        <authorList>
            <person name="Yoshida K."/>
            <person name="Sommer R.J."/>
        </authorList>
    </citation>
    <scope>NUCLEOTIDE SEQUENCE</scope>
    <source>
        <strain evidence="4">RS0144</strain>
    </source>
</reference>
<dbReference type="Pfam" id="PF00651">
    <property type="entry name" value="BTB"/>
    <property type="match status" value="1"/>
</dbReference>
<dbReference type="EMBL" id="BTSX01000003">
    <property type="protein sequence ID" value="GMS91372.1"/>
    <property type="molecule type" value="Genomic_DNA"/>
</dbReference>
<dbReference type="InterPro" id="IPR000210">
    <property type="entry name" value="BTB/POZ_dom"/>
</dbReference>
<evidence type="ECO:0000256" key="2">
    <source>
        <dbReference type="ARBA" id="ARBA00022737"/>
    </source>
</evidence>
<accession>A0AAV5T8X1</accession>
<sequence length="104" mass="12329">EFELSTLESLLEYAYSGKLQIEERNIQDLMIGANFLYIETVMLECAQFMRRRIRVENVLSLLIFCKSIAYKEIDQFLLRFIDKNVIPISFTSEFHELSIDLLVR</sequence>
<evidence type="ECO:0000313" key="5">
    <source>
        <dbReference type="Proteomes" id="UP001432027"/>
    </source>
</evidence>
<dbReference type="Gene3D" id="3.30.710.10">
    <property type="entry name" value="Potassium Channel Kv1.1, Chain A"/>
    <property type="match status" value="1"/>
</dbReference>
<name>A0AAV5T8X1_9BILA</name>
<dbReference type="SUPFAM" id="SSF54695">
    <property type="entry name" value="POZ domain"/>
    <property type="match status" value="1"/>
</dbReference>
<evidence type="ECO:0000313" key="4">
    <source>
        <dbReference type="EMBL" id="GMS91372.1"/>
    </source>
</evidence>
<protein>
    <recommendedName>
        <fullName evidence="3">BTB domain-containing protein</fullName>
    </recommendedName>
</protein>
<keyword evidence="2" id="KW-0677">Repeat</keyword>
<gene>
    <name evidence="4" type="ORF">PENTCL1PPCAC_13547</name>
</gene>
<proteinExistence type="predicted"/>
<evidence type="ECO:0000256" key="1">
    <source>
        <dbReference type="ARBA" id="ARBA00022441"/>
    </source>
</evidence>
<dbReference type="PANTHER" id="PTHR24412:SF497">
    <property type="entry name" value="KELCH-LIKE PROTEIN 18"/>
    <property type="match status" value="1"/>
</dbReference>
<organism evidence="4 5">
    <name type="scientific">Pristionchus entomophagus</name>
    <dbReference type="NCBI Taxonomy" id="358040"/>
    <lineage>
        <taxon>Eukaryota</taxon>
        <taxon>Metazoa</taxon>
        <taxon>Ecdysozoa</taxon>
        <taxon>Nematoda</taxon>
        <taxon>Chromadorea</taxon>
        <taxon>Rhabditida</taxon>
        <taxon>Rhabditina</taxon>
        <taxon>Diplogasteromorpha</taxon>
        <taxon>Diplogasteroidea</taxon>
        <taxon>Neodiplogasteridae</taxon>
        <taxon>Pristionchus</taxon>
    </lineage>
</organism>
<dbReference type="AlphaFoldDB" id="A0AAV5T8X1"/>
<dbReference type="PANTHER" id="PTHR24412">
    <property type="entry name" value="KELCH PROTEIN"/>
    <property type="match status" value="1"/>
</dbReference>
<keyword evidence="1" id="KW-0880">Kelch repeat</keyword>
<comment type="caution">
    <text evidence="4">The sequence shown here is derived from an EMBL/GenBank/DDBJ whole genome shotgun (WGS) entry which is preliminary data.</text>
</comment>
<evidence type="ECO:0000259" key="3">
    <source>
        <dbReference type="Pfam" id="PF00651"/>
    </source>
</evidence>
<feature type="domain" description="BTB" evidence="3">
    <location>
        <begin position="2"/>
        <end position="51"/>
    </location>
</feature>
<dbReference type="Proteomes" id="UP001432027">
    <property type="component" value="Unassembled WGS sequence"/>
</dbReference>
<dbReference type="InterPro" id="IPR011333">
    <property type="entry name" value="SKP1/BTB/POZ_sf"/>
</dbReference>
<dbReference type="CDD" id="cd14733">
    <property type="entry name" value="BACK"/>
    <property type="match status" value="1"/>
</dbReference>
<keyword evidence="5" id="KW-1185">Reference proteome</keyword>
<feature type="non-terminal residue" evidence="4">
    <location>
        <position position="1"/>
    </location>
</feature>